<dbReference type="OrthoDB" id="9804822at2"/>
<dbReference type="Pfam" id="PF01810">
    <property type="entry name" value="LysE"/>
    <property type="match status" value="1"/>
</dbReference>
<evidence type="ECO:0000313" key="8">
    <source>
        <dbReference type="Proteomes" id="UP000035955"/>
    </source>
</evidence>
<sequence length="211" mass="22327">MLDLHSYALFLATAVVLVLSPGPDTVLILSRTLASGTAAGLMTLVGTQVGNVIHALLAGVGVSTVILLFPVAFTALKIVGVLYLLYLAFMAWRAPATLDLDPALRDRLGRSGRFFIQGLANNLANPKMIAFFLALFPQFMRPEAGSLALQSLVLGLTLALMAAAWIGFVVVVVGHFRAVVASSTTFLTIANRLAAVTFFGLACRLAVEESH</sequence>
<dbReference type="PIRSF" id="PIRSF006324">
    <property type="entry name" value="LeuE"/>
    <property type="match status" value="1"/>
</dbReference>
<dbReference type="PANTHER" id="PTHR30086">
    <property type="entry name" value="ARGININE EXPORTER PROTEIN ARGO"/>
    <property type="match status" value="1"/>
</dbReference>
<keyword evidence="4 6" id="KW-1133">Transmembrane helix</keyword>
<dbReference type="PATRIC" id="fig|298794.3.peg.5033"/>
<feature type="transmembrane region" description="Helical" evidence="6">
    <location>
        <begin position="148"/>
        <end position="174"/>
    </location>
</feature>
<keyword evidence="8" id="KW-1185">Reference proteome</keyword>
<evidence type="ECO:0000256" key="6">
    <source>
        <dbReference type="SAM" id="Phobius"/>
    </source>
</evidence>
<evidence type="ECO:0000256" key="5">
    <source>
        <dbReference type="ARBA" id="ARBA00023136"/>
    </source>
</evidence>
<accession>A0A0J6S2S4</accession>
<comment type="subcellular location">
    <subcellularLocation>
        <location evidence="1">Cell membrane</location>
        <topology evidence="1">Multi-pass membrane protein</topology>
    </subcellularLocation>
</comment>
<evidence type="ECO:0000256" key="4">
    <source>
        <dbReference type="ARBA" id="ARBA00022989"/>
    </source>
</evidence>
<name>A0A0J6S2S4_9HYPH</name>
<evidence type="ECO:0000256" key="1">
    <source>
        <dbReference type="ARBA" id="ARBA00004651"/>
    </source>
</evidence>
<gene>
    <name evidence="7" type="ORF">VQ02_32420</name>
</gene>
<evidence type="ECO:0000256" key="3">
    <source>
        <dbReference type="ARBA" id="ARBA00022692"/>
    </source>
</evidence>
<dbReference type="PANTHER" id="PTHR30086:SF20">
    <property type="entry name" value="ARGININE EXPORTER PROTEIN ARGO-RELATED"/>
    <property type="match status" value="1"/>
</dbReference>
<dbReference type="InterPro" id="IPR001123">
    <property type="entry name" value="LeuE-type"/>
</dbReference>
<reference evidence="7 8" key="1">
    <citation type="submission" date="2015-03" db="EMBL/GenBank/DDBJ databases">
        <title>Genome sequencing of Methylobacterium variabile DSM 16961.</title>
        <authorList>
            <person name="Chaudhry V."/>
            <person name="Patil P.B."/>
        </authorList>
    </citation>
    <scope>NUCLEOTIDE SEQUENCE [LARGE SCALE GENOMIC DNA]</scope>
    <source>
        <strain evidence="7 8">DSM 16961</strain>
    </source>
</reference>
<evidence type="ECO:0008006" key="9">
    <source>
        <dbReference type="Google" id="ProtNLM"/>
    </source>
</evidence>
<keyword evidence="2" id="KW-1003">Cell membrane</keyword>
<proteinExistence type="predicted"/>
<dbReference type="Proteomes" id="UP000035955">
    <property type="component" value="Unassembled WGS sequence"/>
</dbReference>
<dbReference type="EMBL" id="LABY01000334">
    <property type="protein sequence ID" value="KMO27887.1"/>
    <property type="molecule type" value="Genomic_DNA"/>
</dbReference>
<evidence type="ECO:0000256" key="2">
    <source>
        <dbReference type="ARBA" id="ARBA00022475"/>
    </source>
</evidence>
<keyword evidence="5 6" id="KW-0472">Membrane</keyword>
<feature type="transmembrane region" description="Helical" evidence="6">
    <location>
        <begin position="186"/>
        <end position="207"/>
    </location>
</feature>
<dbReference type="AlphaFoldDB" id="A0A0J6S2S4"/>
<evidence type="ECO:0000313" key="7">
    <source>
        <dbReference type="EMBL" id="KMO27887.1"/>
    </source>
</evidence>
<dbReference type="GO" id="GO:0015171">
    <property type="term" value="F:amino acid transmembrane transporter activity"/>
    <property type="evidence" value="ECO:0007669"/>
    <property type="project" value="TreeGrafter"/>
</dbReference>
<dbReference type="RefSeq" id="WP_048448377.1">
    <property type="nucleotide sequence ID" value="NZ_LABY01000334.1"/>
</dbReference>
<organism evidence="7 8">
    <name type="scientific">Methylobacterium variabile</name>
    <dbReference type="NCBI Taxonomy" id="298794"/>
    <lineage>
        <taxon>Bacteria</taxon>
        <taxon>Pseudomonadati</taxon>
        <taxon>Pseudomonadota</taxon>
        <taxon>Alphaproteobacteria</taxon>
        <taxon>Hyphomicrobiales</taxon>
        <taxon>Methylobacteriaceae</taxon>
        <taxon>Methylobacterium</taxon>
    </lineage>
</organism>
<comment type="caution">
    <text evidence="7">The sequence shown here is derived from an EMBL/GenBank/DDBJ whole genome shotgun (WGS) entry which is preliminary data.</text>
</comment>
<keyword evidence="3 6" id="KW-0812">Transmembrane</keyword>
<feature type="transmembrane region" description="Helical" evidence="6">
    <location>
        <begin position="76"/>
        <end position="94"/>
    </location>
</feature>
<protein>
    <recommendedName>
        <fullName evidence="9">Lysine transporter LysE</fullName>
    </recommendedName>
</protein>
<dbReference type="GO" id="GO:0005886">
    <property type="term" value="C:plasma membrane"/>
    <property type="evidence" value="ECO:0007669"/>
    <property type="project" value="UniProtKB-SubCell"/>
</dbReference>
<feature type="transmembrane region" description="Helical" evidence="6">
    <location>
        <begin position="114"/>
        <end position="136"/>
    </location>
</feature>